<dbReference type="AlphaFoldDB" id="A0A9P8Q3B8"/>
<comment type="caution">
    <text evidence="10">The sequence shown here is derived from an EMBL/GenBank/DDBJ whole genome shotgun (WGS) entry which is preliminary data.</text>
</comment>
<feature type="compositionally biased region" description="Low complexity" evidence="8">
    <location>
        <begin position="493"/>
        <end position="504"/>
    </location>
</feature>
<keyword evidence="3 6" id="KW-0963">Cytoplasm</keyword>
<reference evidence="10" key="2">
    <citation type="submission" date="2021-01" db="EMBL/GenBank/DDBJ databases">
        <authorList>
            <person name="Schikora-Tamarit M.A."/>
        </authorList>
    </citation>
    <scope>NUCLEOTIDE SEQUENCE</scope>
    <source>
        <strain evidence="10">CBS2887</strain>
    </source>
</reference>
<dbReference type="GO" id="GO:0042149">
    <property type="term" value="P:cellular response to glucose starvation"/>
    <property type="evidence" value="ECO:0007669"/>
    <property type="project" value="UniProtKB-UniRule"/>
</dbReference>
<evidence type="ECO:0000256" key="7">
    <source>
        <dbReference type="PROSITE-ProRule" id="PRU00703"/>
    </source>
</evidence>
<dbReference type="GO" id="GO:0004865">
    <property type="term" value="F:protein serine/threonine phosphatase inhibitor activity"/>
    <property type="evidence" value="ECO:0007669"/>
    <property type="project" value="TreeGrafter"/>
</dbReference>
<organism evidence="10 11">
    <name type="scientific">Wickerhamomyces pijperi</name>
    <name type="common">Yeast</name>
    <name type="synonym">Pichia pijperi</name>
    <dbReference type="NCBI Taxonomy" id="599730"/>
    <lineage>
        <taxon>Eukaryota</taxon>
        <taxon>Fungi</taxon>
        <taxon>Dikarya</taxon>
        <taxon>Ascomycota</taxon>
        <taxon>Saccharomycotina</taxon>
        <taxon>Saccharomycetes</taxon>
        <taxon>Phaffomycetales</taxon>
        <taxon>Wickerhamomycetaceae</taxon>
        <taxon>Wickerhamomyces</taxon>
    </lineage>
</organism>
<dbReference type="EMBL" id="JAEUBG010003209">
    <property type="protein sequence ID" value="KAH3683212.1"/>
    <property type="molecule type" value="Genomic_DNA"/>
</dbReference>
<name>A0A9P8Q3B8_WICPI</name>
<dbReference type="Proteomes" id="UP000774326">
    <property type="component" value="Unassembled WGS sequence"/>
</dbReference>
<dbReference type="Pfam" id="PF00571">
    <property type="entry name" value="CBS"/>
    <property type="match status" value="3"/>
</dbReference>
<feature type="region of interest" description="Disordered" evidence="8">
    <location>
        <begin position="475"/>
        <end position="517"/>
    </location>
</feature>
<dbReference type="PANTHER" id="PTHR13780">
    <property type="entry name" value="AMP-ACTIVATED PROTEIN KINASE, GAMMA REGULATORY SUBUNIT"/>
    <property type="match status" value="1"/>
</dbReference>
<gene>
    <name evidence="10" type="ORF">WICPIJ_005825</name>
</gene>
<accession>A0A9P8Q3B8</accession>
<dbReference type="GO" id="GO:0005737">
    <property type="term" value="C:cytoplasm"/>
    <property type="evidence" value="ECO:0007669"/>
    <property type="project" value="UniProtKB-SubCell"/>
</dbReference>
<dbReference type="OrthoDB" id="449052at2759"/>
<feature type="compositionally biased region" description="Low complexity" evidence="8">
    <location>
        <begin position="12"/>
        <end position="30"/>
    </location>
</feature>
<feature type="domain" description="CBS" evidence="9">
    <location>
        <begin position="310"/>
        <end position="367"/>
    </location>
</feature>
<dbReference type="InterPro" id="IPR000644">
    <property type="entry name" value="CBS_dom"/>
</dbReference>
<dbReference type="Gene3D" id="3.10.580.10">
    <property type="entry name" value="CBS-domain"/>
    <property type="match status" value="2"/>
</dbReference>
<dbReference type="InterPro" id="IPR046342">
    <property type="entry name" value="CBS_dom_sf"/>
</dbReference>
<dbReference type="GO" id="GO:0030071">
    <property type="term" value="P:regulation of mitotic metaphase/anaphase transition"/>
    <property type="evidence" value="ECO:0007669"/>
    <property type="project" value="InterPro"/>
</dbReference>
<keyword evidence="5 7" id="KW-0129">CBS domain</keyword>
<comment type="function">
    <text evidence="6">Involved in DNA replication and cell separation.</text>
</comment>
<evidence type="ECO:0000256" key="8">
    <source>
        <dbReference type="SAM" id="MobiDB-lite"/>
    </source>
</evidence>
<dbReference type="PIRSF" id="PIRSF018148">
    <property type="entry name" value="UCP018148_CBS_YBR214w"/>
    <property type="match status" value="1"/>
</dbReference>
<dbReference type="CDD" id="cd02205">
    <property type="entry name" value="CBS_pair_SF"/>
    <property type="match status" value="1"/>
</dbReference>
<comment type="similarity">
    <text evidence="2 6">Belongs to the SDS23 family.</text>
</comment>
<feature type="region of interest" description="Disordered" evidence="8">
    <location>
        <begin position="1"/>
        <end position="31"/>
    </location>
</feature>
<evidence type="ECO:0000259" key="9">
    <source>
        <dbReference type="PROSITE" id="PS51371"/>
    </source>
</evidence>
<comment type="subcellular location">
    <subcellularLocation>
        <location evidence="1 6">Cytoplasm</location>
    </subcellularLocation>
</comment>
<dbReference type="FunFam" id="3.10.580.10:FF:000035">
    <property type="entry name" value="Protein SDS23"/>
    <property type="match status" value="1"/>
</dbReference>
<reference evidence="10" key="1">
    <citation type="journal article" date="2021" name="Open Biol.">
        <title>Shared evolutionary footprints suggest mitochondrial oxidative damage underlies multiple complex I losses in fungi.</title>
        <authorList>
            <person name="Schikora-Tamarit M.A."/>
            <person name="Marcet-Houben M."/>
            <person name="Nosek J."/>
            <person name="Gabaldon T."/>
        </authorList>
    </citation>
    <scope>NUCLEOTIDE SEQUENCE</scope>
    <source>
        <strain evidence="10">CBS2887</strain>
    </source>
</reference>
<evidence type="ECO:0000256" key="2">
    <source>
        <dbReference type="ARBA" id="ARBA00006624"/>
    </source>
</evidence>
<evidence type="ECO:0000256" key="3">
    <source>
        <dbReference type="ARBA" id="ARBA00022490"/>
    </source>
</evidence>
<dbReference type="InterPro" id="IPR016711">
    <property type="entry name" value="Ssd23"/>
</dbReference>
<evidence type="ECO:0000256" key="6">
    <source>
        <dbReference type="PIRNR" id="PIRNR018148"/>
    </source>
</evidence>
<evidence type="ECO:0000256" key="5">
    <source>
        <dbReference type="ARBA" id="ARBA00023122"/>
    </source>
</evidence>
<keyword evidence="4" id="KW-0677">Repeat</keyword>
<dbReference type="SUPFAM" id="SSF54631">
    <property type="entry name" value="CBS-domain pair"/>
    <property type="match status" value="2"/>
</dbReference>
<dbReference type="PROSITE" id="PS51371">
    <property type="entry name" value="CBS"/>
    <property type="match status" value="2"/>
</dbReference>
<sequence>MAPPKFTPQPNSSFRAPLSPSSPLPTSRHSSIVELLSTPPPLEATNPSAGAIPAGAEGGVSDYLSANATDGLVGNANVVSAASTAAVGSFSNENPLGIHLSRNASQSSTSSVSTTATNHIRDWQDIKLSELIESAKLIFIESSISVEQAFNTLETHNLTSLPVVDDLNSKSNIDSLTFDYTDLNAYLLLVLGRLQITEEDFEKNNYYKNPQEVQALIAKAKKGEQVPVKFVTQLVPKNPFYKLSEQENLSSVVEILGTGVHRIAIVDQDFTRITGILSQRRLIKYFWDNARRFPSLEPLFQSTLAELSIGEKNVVSIQGDEPLINALTKMAVEKVSSIAVVDSHFNLMGNISVTDVKHVTKSSQSQLLHKSCLHFISVILNSRGLEDGKDSFPIFHTYESSSLARTIAKLVATRAHRLWVVRPFAGSNITTPSNSASLAPGSGSENILHEHDGRAGKLIGVVSLTDILGLIARKHGKNHVDPKQARMQRRRSSSSSSRSSQSLEQFRRSISGASDLR</sequence>
<proteinExistence type="inferred from homology"/>
<evidence type="ECO:0000256" key="1">
    <source>
        <dbReference type="ARBA" id="ARBA00004496"/>
    </source>
</evidence>
<keyword evidence="11" id="KW-1185">Reference proteome</keyword>
<evidence type="ECO:0000313" key="10">
    <source>
        <dbReference type="EMBL" id="KAH3683212.1"/>
    </source>
</evidence>
<feature type="domain" description="CBS" evidence="9">
    <location>
        <begin position="234"/>
        <end position="295"/>
    </location>
</feature>
<evidence type="ECO:0000256" key="4">
    <source>
        <dbReference type="ARBA" id="ARBA00022737"/>
    </source>
</evidence>
<evidence type="ECO:0000313" key="11">
    <source>
        <dbReference type="Proteomes" id="UP000774326"/>
    </source>
</evidence>
<dbReference type="InterPro" id="IPR050511">
    <property type="entry name" value="AMPK_gamma/SDS23_families"/>
</dbReference>
<protein>
    <recommendedName>
        <fullName evidence="9">CBS domain-containing protein</fullName>
    </recommendedName>
</protein>
<dbReference type="SMART" id="SM00116">
    <property type="entry name" value="CBS"/>
    <property type="match status" value="4"/>
</dbReference>
<dbReference type="PANTHER" id="PTHR13780:SF36">
    <property type="entry name" value="CBS DOMAIN-CONTAINING PROTEIN"/>
    <property type="match status" value="1"/>
</dbReference>